<reference evidence="11 12" key="1">
    <citation type="journal article" date="2021" name="Sci. Rep.">
        <title>The distribution of antibiotic resistance genes in chicken gut microbiota commensals.</title>
        <authorList>
            <person name="Juricova H."/>
            <person name="Matiasovicova J."/>
            <person name="Kubasova T."/>
            <person name="Cejkova D."/>
            <person name="Rychlik I."/>
        </authorList>
    </citation>
    <scope>NUCLEOTIDE SEQUENCE [LARGE SCALE GENOMIC DNA]</scope>
    <source>
        <strain evidence="11 12">An562</strain>
    </source>
</reference>
<keyword evidence="4" id="KW-0862">Zinc</keyword>
<sequence>MQRQSMIGHFGCTRWVFNRYLSEADDCYKQTGKTMRCNDFIVRLVKLKEEYPWLKDVNSQSLQMAARNADRAFVNFFEKRTKHPRFKSKHSSRQSFHCPQNCKVLFPEIGTKGHIVLPKIGPIKAILHRRFNGTIKTVTVVREASGKYYVSVLVDDAQPEVVPDTIDFERTAGIDAGIKTAFTVVSQSGTEKIDNPTFLKKHSEQLKKQQKRLARCLRIVNVKENEKGEKVKEVTVSKRYEKVRKELARTHERIRHSRKNWIDQITHRLVNDSQVTTYVIEDLNLKGMVKNHHLARAVSDVGIGNFYRTLRYKLKAVGKNLIVAGRWYPSSKRCPECGAKKESLTLKERDWRCTQCGHEHDRDEAAARNLRHWVKLSESDKHRYGRNGRALEEEAIPF</sequence>
<evidence type="ECO:0000259" key="10">
    <source>
        <dbReference type="Pfam" id="PF12323"/>
    </source>
</evidence>
<evidence type="ECO:0000256" key="3">
    <source>
        <dbReference type="ARBA" id="ARBA00022723"/>
    </source>
</evidence>
<evidence type="ECO:0000256" key="2">
    <source>
        <dbReference type="ARBA" id="ARBA00022578"/>
    </source>
</evidence>
<organism evidence="11 12">
    <name type="scientific">Parasutterella secunda</name>
    <dbReference type="NCBI Taxonomy" id="626947"/>
    <lineage>
        <taxon>Bacteria</taxon>
        <taxon>Pseudomonadati</taxon>
        <taxon>Pseudomonadota</taxon>
        <taxon>Betaproteobacteria</taxon>
        <taxon>Burkholderiales</taxon>
        <taxon>Sutterellaceae</taxon>
        <taxon>Parasutterella</taxon>
    </lineage>
</organism>
<name>A0ABS2GS87_9BURK</name>
<keyword evidence="7" id="KW-0175">Coiled coil</keyword>
<evidence type="ECO:0000313" key="12">
    <source>
        <dbReference type="Proteomes" id="UP000777002"/>
    </source>
</evidence>
<dbReference type="InterPro" id="IPR001959">
    <property type="entry name" value="Transposase"/>
</dbReference>
<dbReference type="Pfam" id="PF12323">
    <property type="entry name" value="HTH_OrfB_IS605"/>
    <property type="match status" value="1"/>
</dbReference>
<evidence type="ECO:0000256" key="4">
    <source>
        <dbReference type="ARBA" id="ARBA00022833"/>
    </source>
</evidence>
<dbReference type="Proteomes" id="UP000777002">
    <property type="component" value="Unassembled WGS sequence"/>
</dbReference>
<keyword evidence="5" id="KW-0238">DNA-binding</keyword>
<feature type="domain" description="Cas12f1-like TNB" evidence="9">
    <location>
        <begin position="305"/>
        <end position="370"/>
    </location>
</feature>
<evidence type="ECO:0000313" key="11">
    <source>
        <dbReference type="EMBL" id="MBM6928326.1"/>
    </source>
</evidence>
<gene>
    <name evidence="11" type="ORF">H5985_03470</name>
</gene>
<evidence type="ECO:0000256" key="5">
    <source>
        <dbReference type="ARBA" id="ARBA00023125"/>
    </source>
</evidence>
<comment type="caution">
    <text evidence="11">The sequence shown here is derived from an EMBL/GenBank/DDBJ whole genome shotgun (WGS) entry which is preliminary data.</text>
</comment>
<accession>A0ABS2GS87</accession>
<dbReference type="Pfam" id="PF01385">
    <property type="entry name" value="OrfB_IS605"/>
    <property type="match status" value="1"/>
</dbReference>
<dbReference type="InterPro" id="IPR010095">
    <property type="entry name" value="Cas12f1-like_TNB"/>
</dbReference>
<evidence type="ECO:0000256" key="6">
    <source>
        <dbReference type="ARBA" id="ARBA00023172"/>
    </source>
</evidence>
<feature type="domain" description="Transposase putative helix-turn-helix" evidence="10">
    <location>
        <begin position="2"/>
        <end position="33"/>
    </location>
</feature>
<keyword evidence="3" id="KW-0479">Metal-binding</keyword>
<dbReference type="InterPro" id="IPR021027">
    <property type="entry name" value="Transposase_put_HTH"/>
</dbReference>
<evidence type="ECO:0000259" key="8">
    <source>
        <dbReference type="Pfam" id="PF01385"/>
    </source>
</evidence>
<evidence type="ECO:0000256" key="1">
    <source>
        <dbReference type="ARBA" id="ARBA00008761"/>
    </source>
</evidence>
<dbReference type="EMBL" id="JACJKX010000004">
    <property type="protein sequence ID" value="MBM6928326.1"/>
    <property type="molecule type" value="Genomic_DNA"/>
</dbReference>
<dbReference type="Pfam" id="PF07282">
    <property type="entry name" value="Cas12f1-like_TNB"/>
    <property type="match status" value="1"/>
</dbReference>
<protein>
    <submittedName>
        <fullName evidence="11">Transposase</fullName>
    </submittedName>
</protein>
<feature type="coiled-coil region" evidence="7">
    <location>
        <begin position="199"/>
        <end position="260"/>
    </location>
</feature>
<keyword evidence="12" id="KW-1185">Reference proteome</keyword>
<evidence type="ECO:0000259" key="9">
    <source>
        <dbReference type="Pfam" id="PF07282"/>
    </source>
</evidence>
<evidence type="ECO:0000256" key="7">
    <source>
        <dbReference type="SAM" id="Coils"/>
    </source>
</evidence>
<keyword evidence="6" id="KW-0233">DNA recombination</keyword>
<keyword evidence="2" id="KW-0815">Transposition</keyword>
<feature type="domain" description="Probable transposase IS891/IS1136/IS1341" evidence="8">
    <location>
        <begin position="169"/>
        <end position="291"/>
    </location>
</feature>
<comment type="similarity">
    <text evidence="1">In the C-terminal section; belongs to the transposase 35 family.</text>
</comment>
<dbReference type="NCBIfam" id="NF040570">
    <property type="entry name" value="guided_TnpB"/>
    <property type="match status" value="1"/>
</dbReference>
<proteinExistence type="inferred from homology"/>